<dbReference type="EMBL" id="SOCN01000001">
    <property type="protein sequence ID" value="TDV24085.1"/>
    <property type="molecule type" value="Genomic_DNA"/>
</dbReference>
<gene>
    <name evidence="1" type="ORF">BCF59_0029</name>
</gene>
<accession>A0A4R7UEL4</accession>
<dbReference type="RefSeq" id="WP_134109943.1">
    <property type="nucleotide sequence ID" value="NZ_SOCN01000001.1"/>
</dbReference>
<organism evidence="1 2">
    <name type="scientific">Mycoplasmopsis mustelae</name>
    <dbReference type="NCBI Taxonomy" id="171289"/>
    <lineage>
        <taxon>Bacteria</taxon>
        <taxon>Bacillati</taxon>
        <taxon>Mycoplasmatota</taxon>
        <taxon>Mycoplasmoidales</taxon>
        <taxon>Metamycoplasmataceae</taxon>
        <taxon>Mycoplasmopsis</taxon>
    </lineage>
</organism>
<sequence length="69" mass="8102">MNAAIAIANGYKTLHLNKLTYQSDYWKIQLIPHLVNNPNLDQYINDFFKTKIKIIISDVIKLEKFLGMY</sequence>
<keyword evidence="2" id="KW-1185">Reference proteome</keyword>
<proteinExistence type="predicted"/>
<dbReference type="AlphaFoldDB" id="A0A4R7UEL4"/>
<comment type="caution">
    <text evidence="1">The sequence shown here is derived from an EMBL/GenBank/DDBJ whole genome shotgun (WGS) entry which is preliminary data.</text>
</comment>
<reference evidence="1 2" key="1">
    <citation type="submission" date="2019-03" db="EMBL/GenBank/DDBJ databases">
        <title>Genomic Encyclopedia of Archaeal and Bacterial Type Strains, Phase II (KMG-II): from individual species to whole genera.</title>
        <authorList>
            <person name="Goeker M."/>
        </authorList>
    </citation>
    <scope>NUCLEOTIDE SEQUENCE [LARGE SCALE GENOMIC DNA]</scope>
    <source>
        <strain evidence="1 2">ATCC 35214</strain>
    </source>
</reference>
<evidence type="ECO:0000313" key="1">
    <source>
        <dbReference type="EMBL" id="TDV24085.1"/>
    </source>
</evidence>
<evidence type="ECO:0000313" key="2">
    <source>
        <dbReference type="Proteomes" id="UP000295757"/>
    </source>
</evidence>
<name>A0A4R7UEL4_9BACT</name>
<protein>
    <submittedName>
        <fullName evidence="1">Uncharacterized protein</fullName>
    </submittedName>
</protein>
<dbReference type="Proteomes" id="UP000295757">
    <property type="component" value="Unassembled WGS sequence"/>
</dbReference>